<evidence type="ECO:0000313" key="2">
    <source>
        <dbReference type="EMBL" id="MFD0915324.1"/>
    </source>
</evidence>
<accession>A0ABW3FA39</accession>
<dbReference type="NCBIfam" id="TIGR03889">
    <property type="entry name" value="nitrile_acc"/>
    <property type="match status" value="1"/>
</dbReference>
<dbReference type="InterPro" id="IPR008990">
    <property type="entry name" value="Elect_transpt_acc-like_dom_sf"/>
</dbReference>
<dbReference type="Proteomes" id="UP001597101">
    <property type="component" value="Unassembled WGS sequence"/>
</dbReference>
<comment type="caution">
    <text evidence="2">The sequence shown here is derived from an EMBL/GenBank/DDBJ whole genome shotgun (WGS) entry which is preliminary data.</text>
</comment>
<proteinExistence type="predicted"/>
<gene>
    <name evidence="2" type="ORF">ACFQ14_02780</name>
</gene>
<protein>
    <submittedName>
        <fullName evidence="2">Nitrile hydratase accessory protein</fullName>
    </submittedName>
</protein>
<dbReference type="SUPFAM" id="SSF50090">
    <property type="entry name" value="Electron transport accessory proteins"/>
    <property type="match status" value="1"/>
</dbReference>
<name>A0ABW3FA39_9HYPH</name>
<dbReference type="Pfam" id="PF21006">
    <property type="entry name" value="NHase_beta_N"/>
    <property type="match status" value="1"/>
</dbReference>
<dbReference type="Gene3D" id="1.10.472.20">
    <property type="entry name" value="Nitrile hydratase, beta subunit"/>
    <property type="match status" value="1"/>
</dbReference>
<reference evidence="3" key="1">
    <citation type="journal article" date="2019" name="Int. J. Syst. Evol. Microbiol.">
        <title>The Global Catalogue of Microorganisms (GCM) 10K type strain sequencing project: providing services to taxonomists for standard genome sequencing and annotation.</title>
        <authorList>
            <consortium name="The Broad Institute Genomics Platform"/>
            <consortium name="The Broad Institute Genome Sequencing Center for Infectious Disease"/>
            <person name="Wu L."/>
            <person name="Ma J."/>
        </authorList>
    </citation>
    <scope>NUCLEOTIDE SEQUENCE [LARGE SCALE GENOMIC DNA]</scope>
    <source>
        <strain evidence="3">CCUG 60023</strain>
    </source>
</reference>
<sequence>MSAPDLNTLEGMVLDRNEPVFNEPWEAQAFAMTIALYEQEVFTWEEWAAALSAQIHGGETRDYYQHWLAALEAITQAKGITSASAIDQREQDWHAAAARTPHGEPIEL</sequence>
<evidence type="ECO:0000259" key="1">
    <source>
        <dbReference type="Pfam" id="PF21006"/>
    </source>
</evidence>
<dbReference type="RefSeq" id="WP_377211171.1">
    <property type="nucleotide sequence ID" value="NZ_JBHTJV010000002.1"/>
</dbReference>
<dbReference type="InterPro" id="IPR023808">
    <property type="entry name" value="Nitrile_Hydratase_acc_put"/>
</dbReference>
<dbReference type="InterPro" id="IPR049054">
    <property type="entry name" value="CN_hydtase_beta-like_N"/>
</dbReference>
<feature type="domain" description="Nitrile hydratase beta subunit-like N-terminal" evidence="1">
    <location>
        <begin position="15"/>
        <end position="96"/>
    </location>
</feature>
<keyword evidence="3" id="KW-1185">Reference proteome</keyword>
<organism evidence="2 3">
    <name type="scientific">Pseudahrensia aquimaris</name>
    <dbReference type="NCBI Taxonomy" id="744461"/>
    <lineage>
        <taxon>Bacteria</taxon>
        <taxon>Pseudomonadati</taxon>
        <taxon>Pseudomonadota</taxon>
        <taxon>Alphaproteobacteria</taxon>
        <taxon>Hyphomicrobiales</taxon>
        <taxon>Ahrensiaceae</taxon>
        <taxon>Pseudahrensia</taxon>
    </lineage>
</organism>
<evidence type="ECO:0000313" key="3">
    <source>
        <dbReference type="Proteomes" id="UP001597101"/>
    </source>
</evidence>
<dbReference type="EMBL" id="JBHTJV010000002">
    <property type="protein sequence ID" value="MFD0915324.1"/>
    <property type="molecule type" value="Genomic_DNA"/>
</dbReference>
<dbReference type="InterPro" id="IPR042262">
    <property type="entry name" value="CN_hydtase_beta_C"/>
</dbReference>